<dbReference type="InterPro" id="IPR036526">
    <property type="entry name" value="C-N_Hydrolase_sf"/>
</dbReference>
<dbReference type="HAMAP" id="MF_01148">
    <property type="entry name" value="Lnt"/>
    <property type="match status" value="1"/>
</dbReference>
<dbReference type="RefSeq" id="WP_029310510.1">
    <property type="nucleotide sequence ID" value="NZ_FTNE01000004.1"/>
</dbReference>
<dbReference type="SUPFAM" id="SSF56317">
    <property type="entry name" value="Carbon-nitrogen hydrolase"/>
    <property type="match status" value="1"/>
</dbReference>
<sequence length="516" mass="55851">MSTLTQRRWTATLPARLNTDPWRAFGLGLLAALALPPFYLLPLLWLVVPGLLRSLARAGSWRRAIWIGWCFGFGFNLLGLFWVTEPILIMAQQFWWAVPIAAPGLAAATACYFMLPAVAVYWIRPFRNHAAAAAMVLMFAGVMVMANLAQQFLFTGFPWNFWGADWSIPGEIGVIMMQPAAWGGIFLLTLLTCLAAGLPLLGRRGWIASAILMFCWVTFGLVRTAAGPAPDRDLTVAMIQPRFAVPGSFTRPALEARWQRDLHMTQQAMQQAGPGRKVIVWPETASPALLQSDASARAAIAAITGTTPVLAGSFRYGRTGKVYNSLIAVDGPGPAVAWYDKWKLVPFGEYTPAIIPFKITPGGGFAPGPGPRTLHVPGIPAVGPLICYESIFSGEIVDKADRPGWLLNISDNAWFGDSTGPHQNFATTRLRAVEEGLPLVVDTNSGISAVIGPHGRILARLGLDRRGLLVHKLPVALPSTPYAKFGLTIAGIIAFYSVALAVVMLIFSITPKVNKT</sequence>
<dbReference type="Gene3D" id="3.60.110.10">
    <property type="entry name" value="Carbon-nitrogen hydrolase"/>
    <property type="match status" value="1"/>
</dbReference>
<dbReference type="Pfam" id="PF00795">
    <property type="entry name" value="CN_hydrolase"/>
    <property type="match status" value="1"/>
</dbReference>
<keyword evidence="12" id="KW-1185">Reference proteome</keyword>
<evidence type="ECO:0000256" key="6">
    <source>
        <dbReference type="ARBA" id="ARBA00022989"/>
    </source>
</evidence>
<evidence type="ECO:0000313" key="11">
    <source>
        <dbReference type="EMBL" id="SIQ40085.1"/>
    </source>
</evidence>
<comment type="subcellular location">
    <subcellularLocation>
        <location evidence="1 9">Cell membrane</location>
        <topology evidence="1 9">Multi-pass membrane protein</topology>
    </subcellularLocation>
</comment>
<keyword evidence="4 9" id="KW-0808">Transferase</keyword>
<comment type="catalytic activity">
    <reaction evidence="9">
        <text>N-terminal S-1,2-diacyl-sn-glyceryl-L-cysteinyl-[lipoprotein] + a glycerophospholipid = N-acyl-S-1,2-diacyl-sn-glyceryl-L-cysteinyl-[lipoprotein] + a 2-acyl-sn-glycero-3-phospholipid + H(+)</text>
        <dbReference type="Rhea" id="RHEA:48228"/>
        <dbReference type="Rhea" id="RHEA-COMP:14681"/>
        <dbReference type="Rhea" id="RHEA-COMP:14684"/>
        <dbReference type="ChEBI" id="CHEBI:15378"/>
        <dbReference type="ChEBI" id="CHEBI:136912"/>
        <dbReference type="ChEBI" id="CHEBI:140656"/>
        <dbReference type="ChEBI" id="CHEBI:140657"/>
        <dbReference type="ChEBI" id="CHEBI:140660"/>
        <dbReference type="EC" id="2.3.1.269"/>
    </reaction>
</comment>
<accession>A0A8G2CJ05</accession>
<dbReference type="InterPro" id="IPR045378">
    <property type="entry name" value="LNT_N"/>
</dbReference>
<comment type="caution">
    <text evidence="11">The sequence shown here is derived from an EMBL/GenBank/DDBJ whole genome shotgun (WGS) entry which is preliminary data.</text>
</comment>
<dbReference type="GO" id="GO:0016410">
    <property type="term" value="F:N-acyltransferase activity"/>
    <property type="evidence" value="ECO:0007669"/>
    <property type="project" value="UniProtKB-UniRule"/>
</dbReference>
<proteinExistence type="inferred from homology"/>
<dbReference type="PANTHER" id="PTHR38686:SF1">
    <property type="entry name" value="APOLIPOPROTEIN N-ACYLTRANSFERASE"/>
    <property type="match status" value="1"/>
</dbReference>
<feature type="transmembrane region" description="Helical" evidence="9">
    <location>
        <begin position="24"/>
        <end position="52"/>
    </location>
</feature>
<dbReference type="NCBIfam" id="TIGR00546">
    <property type="entry name" value="lnt"/>
    <property type="match status" value="1"/>
</dbReference>
<feature type="transmembrane region" description="Helical" evidence="9">
    <location>
        <begin position="205"/>
        <end position="222"/>
    </location>
</feature>
<evidence type="ECO:0000256" key="2">
    <source>
        <dbReference type="ARBA" id="ARBA00010065"/>
    </source>
</evidence>
<comment type="similarity">
    <text evidence="2 9">Belongs to the CN hydrolase family. Apolipoprotein N-acyltransferase subfamily.</text>
</comment>
<keyword evidence="7 9" id="KW-0472">Membrane</keyword>
<keyword evidence="6 9" id="KW-1133">Transmembrane helix</keyword>
<dbReference type="EC" id="2.3.1.269" evidence="9"/>
<gene>
    <name evidence="9" type="primary">lnt</name>
    <name evidence="11" type="ORF">SAMN05421828_104117</name>
</gene>
<feature type="transmembrane region" description="Helical" evidence="9">
    <location>
        <begin position="95"/>
        <end position="123"/>
    </location>
</feature>
<dbReference type="CDD" id="cd07571">
    <property type="entry name" value="ALP_N-acyl_transferase"/>
    <property type="match status" value="1"/>
</dbReference>
<evidence type="ECO:0000256" key="3">
    <source>
        <dbReference type="ARBA" id="ARBA00022475"/>
    </source>
</evidence>
<feature type="domain" description="CN hydrolase" evidence="10">
    <location>
        <begin position="234"/>
        <end position="475"/>
    </location>
</feature>
<keyword evidence="8 9" id="KW-0012">Acyltransferase</keyword>
<evidence type="ECO:0000256" key="5">
    <source>
        <dbReference type="ARBA" id="ARBA00022692"/>
    </source>
</evidence>
<dbReference type="UniPathway" id="UPA00666"/>
<dbReference type="InterPro" id="IPR004563">
    <property type="entry name" value="Apolipo_AcylTrfase"/>
</dbReference>
<evidence type="ECO:0000256" key="4">
    <source>
        <dbReference type="ARBA" id="ARBA00022679"/>
    </source>
</evidence>
<comment type="pathway">
    <text evidence="9">Protein modification; lipoprotein biosynthesis (N-acyl transfer).</text>
</comment>
<feature type="transmembrane region" description="Helical" evidence="9">
    <location>
        <begin position="130"/>
        <end position="154"/>
    </location>
</feature>
<dbReference type="AlphaFoldDB" id="A0A8G2CJ05"/>
<keyword evidence="3 9" id="KW-1003">Cell membrane</keyword>
<feature type="transmembrane region" description="Helical" evidence="9">
    <location>
        <begin position="64"/>
        <end position="83"/>
    </location>
</feature>
<organism evidence="11 12">
    <name type="scientific">Acidiphilium rubrum</name>
    <dbReference type="NCBI Taxonomy" id="526"/>
    <lineage>
        <taxon>Bacteria</taxon>
        <taxon>Pseudomonadati</taxon>
        <taxon>Pseudomonadota</taxon>
        <taxon>Alphaproteobacteria</taxon>
        <taxon>Acetobacterales</taxon>
        <taxon>Acidocellaceae</taxon>
        <taxon>Acidiphilium</taxon>
    </lineage>
</organism>
<keyword evidence="11" id="KW-0449">Lipoprotein</keyword>
<name>A0A8G2CJ05_ACIRU</name>
<keyword evidence="5 9" id="KW-0812">Transmembrane</keyword>
<dbReference type="GO" id="GO:0042158">
    <property type="term" value="P:lipoprotein biosynthetic process"/>
    <property type="evidence" value="ECO:0007669"/>
    <property type="project" value="UniProtKB-UniRule"/>
</dbReference>
<dbReference type="OrthoDB" id="9804277at2"/>
<dbReference type="PROSITE" id="PS50263">
    <property type="entry name" value="CN_HYDROLASE"/>
    <property type="match status" value="1"/>
</dbReference>
<evidence type="ECO:0000259" key="10">
    <source>
        <dbReference type="PROSITE" id="PS50263"/>
    </source>
</evidence>
<feature type="transmembrane region" description="Helical" evidence="9">
    <location>
        <begin position="485"/>
        <end position="507"/>
    </location>
</feature>
<reference evidence="11 12" key="1">
    <citation type="submission" date="2017-01" db="EMBL/GenBank/DDBJ databases">
        <authorList>
            <person name="Varghese N."/>
            <person name="Submissions S."/>
        </authorList>
    </citation>
    <scope>NUCLEOTIDE SEQUENCE [LARGE SCALE GENOMIC DNA]</scope>
    <source>
        <strain evidence="11 12">ATCC 35905</strain>
    </source>
</reference>
<dbReference type="Proteomes" id="UP000186308">
    <property type="component" value="Unassembled WGS sequence"/>
</dbReference>
<dbReference type="GO" id="GO:0005886">
    <property type="term" value="C:plasma membrane"/>
    <property type="evidence" value="ECO:0007669"/>
    <property type="project" value="UniProtKB-SubCell"/>
</dbReference>
<evidence type="ECO:0000256" key="9">
    <source>
        <dbReference type="HAMAP-Rule" id="MF_01148"/>
    </source>
</evidence>
<dbReference type="EMBL" id="FTNE01000004">
    <property type="protein sequence ID" value="SIQ40085.1"/>
    <property type="molecule type" value="Genomic_DNA"/>
</dbReference>
<feature type="transmembrane region" description="Helical" evidence="9">
    <location>
        <begin position="174"/>
        <end position="198"/>
    </location>
</feature>
<protein>
    <recommendedName>
        <fullName evidence="9">Apolipoprotein N-acyltransferase</fullName>
        <shortName evidence="9">ALP N-acyltransferase</shortName>
        <ecNumber evidence="9">2.3.1.269</ecNumber>
    </recommendedName>
</protein>
<dbReference type="PANTHER" id="PTHR38686">
    <property type="entry name" value="APOLIPOPROTEIN N-ACYLTRANSFERASE"/>
    <property type="match status" value="1"/>
</dbReference>
<evidence type="ECO:0000256" key="1">
    <source>
        <dbReference type="ARBA" id="ARBA00004651"/>
    </source>
</evidence>
<dbReference type="InterPro" id="IPR003010">
    <property type="entry name" value="C-N_Hydrolase"/>
</dbReference>
<evidence type="ECO:0000256" key="8">
    <source>
        <dbReference type="ARBA" id="ARBA00023315"/>
    </source>
</evidence>
<dbReference type="Pfam" id="PF20154">
    <property type="entry name" value="LNT_N"/>
    <property type="match status" value="1"/>
</dbReference>
<evidence type="ECO:0000313" key="12">
    <source>
        <dbReference type="Proteomes" id="UP000186308"/>
    </source>
</evidence>
<evidence type="ECO:0000256" key="7">
    <source>
        <dbReference type="ARBA" id="ARBA00023136"/>
    </source>
</evidence>
<comment type="function">
    <text evidence="9">Catalyzes the phospholipid dependent N-acylation of the N-terminal cysteine of apolipoprotein, the last step in lipoprotein maturation.</text>
</comment>